<keyword evidence="5" id="KW-1185">Reference proteome</keyword>
<dbReference type="Proteomes" id="UP000509510">
    <property type="component" value="Chromosome V"/>
</dbReference>
<dbReference type="GO" id="GO:0016491">
    <property type="term" value="F:oxidoreductase activity"/>
    <property type="evidence" value="ECO:0007669"/>
    <property type="project" value="UniProtKB-KW"/>
</dbReference>
<dbReference type="PANTHER" id="PTHR47706:SF7">
    <property type="entry name" value="CIPA-LIKE, PUTATIVE (AFU_ORTHOLOGUE AFUA_1G01630)-RELATED"/>
    <property type="match status" value="1"/>
</dbReference>
<dbReference type="InterPro" id="IPR036291">
    <property type="entry name" value="NAD(P)-bd_dom_sf"/>
</dbReference>
<evidence type="ECO:0000259" key="3">
    <source>
        <dbReference type="Pfam" id="PF05368"/>
    </source>
</evidence>
<dbReference type="EMBL" id="CP055902">
    <property type="protein sequence ID" value="QKX61977.1"/>
    <property type="molecule type" value="Genomic_DNA"/>
</dbReference>
<dbReference type="RefSeq" id="XP_035348151.1">
    <property type="nucleotide sequence ID" value="XM_035492258.1"/>
</dbReference>
<dbReference type="AlphaFoldDB" id="A0A7H8R756"/>
<dbReference type="Pfam" id="PF05368">
    <property type="entry name" value="NmrA"/>
    <property type="match status" value="1"/>
</dbReference>
<sequence length="307" mass="33798">MSPKQGRKIALVGASGNVGSQTLSALLSQNIHTITVIQRPESTAEFPPKVILNKGPLDDEAFLAGALNGQDVLVLQLPRPVTDIRPGLIRAAAKANVKYILPVEFGTDPEAKIVDEFDHLAQKRETRKLVEDLGTSSWIAVVTNPWLDLGLSVGGWGIRVKERKAALFEGGNTKVNTSTLKRSGEATAELLSLPETELVKFRNRAFFISSFYVSQQEIFESVLRATKTTEKDWDVTTPTVNDVTKESDEALKAGNFMKSFLDKYYMTHLREGFGGDYNDKVDSKNLRLPEEDFDKVVAETLKSAGLA</sequence>
<evidence type="ECO:0000313" key="4">
    <source>
        <dbReference type="EMBL" id="QKX61977.1"/>
    </source>
</evidence>
<protein>
    <recommendedName>
        <fullName evidence="3">NmrA-like domain-containing protein</fullName>
    </recommendedName>
</protein>
<evidence type="ECO:0000313" key="5">
    <source>
        <dbReference type="Proteomes" id="UP000509510"/>
    </source>
</evidence>
<keyword evidence="2" id="KW-0560">Oxidoreductase</keyword>
<dbReference type="PANTHER" id="PTHR47706">
    <property type="entry name" value="NMRA-LIKE FAMILY PROTEIN"/>
    <property type="match status" value="1"/>
</dbReference>
<evidence type="ECO:0000256" key="1">
    <source>
        <dbReference type="ARBA" id="ARBA00022857"/>
    </source>
</evidence>
<dbReference type="InterPro" id="IPR008030">
    <property type="entry name" value="NmrA-like"/>
</dbReference>
<dbReference type="OrthoDB" id="9974981at2759"/>
<proteinExistence type="predicted"/>
<dbReference type="GeneID" id="55996617"/>
<dbReference type="InterPro" id="IPR051609">
    <property type="entry name" value="NmrA/Isoflavone_reductase-like"/>
</dbReference>
<feature type="domain" description="NmrA-like" evidence="3">
    <location>
        <begin position="7"/>
        <end position="140"/>
    </location>
</feature>
<keyword evidence="1" id="KW-0521">NADP</keyword>
<reference evidence="5" key="1">
    <citation type="submission" date="2020-06" db="EMBL/GenBank/DDBJ databases">
        <title>A chromosome-scale genome assembly of Talaromyces rugulosus W13939.</title>
        <authorList>
            <person name="Wang B."/>
            <person name="Guo L."/>
            <person name="Ye K."/>
            <person name="Wang L."/>
        </authorList>
    </citation>
    <scope>NUCLEOTIDE SEQUENCE [LARGE SCALE GENOMIC DNA]</scope>
    <source>
        <strain evidence="5">W13939</strain>
    </source>
</reference>
<dbReference type="KEGG" id="trg:TRUGW13939_09133"/>
<evidence type="ECO:0000256" key="2">
    <source>
        <dbReference type="ARBA" id="ARBA00023002"/>
    </source>
</evidence>
<organism evidence="4 5">
    <name type="scientific">Talaromyces rugulosus</name>
    <name type="common">Penicillium rugulosum</name>
    <dbReference type="NCBI Taxonomy" id="121627"/>
    <lineage>
        <taxon>Eukaryota</taxon>
        <taxon>Fungi</taxon>
        <taxon>Dikarya</taxon>
        <taxon>Ascomycota</taxon>
        <taxon>Pezizomycotina</taxon>
        <taxon>Eurotiomycetes</taxon>
        <taxon>Eurotiomycetidae</taxon>
        <taxon>Eurotiales</taxon>
        <taxon>Trichocomaceae</taxon>
        <taxon>Talaromyces</taxon>
        <taxon>Talaromyces sect. Islandici</taxon>
    </lineage>
</organism>
<dbReference type="Gene3D" id="3.40.50.720">
    <property type="entry name" value="NAD(P)-binding Rossmann-like Domain"/>
    <property type="match status" value="1"/>
</dbReference>
<accession>A0A7H8R756</accession>
<gene>
    <name evidence="4" type="ORF">TRUGW13939_09133</name>
</gene>
<dbReference type="SUPFAM" id="SSF51735">
    <property type="entry name" value="NAD(P)-binding Rossmann-fold domains"/>
    <property type="match status" value="1"/>
</dbReference>
<name>A0A7H8R756_TALRU</name>